<dbReference type="RefSeq" id="XP_001008501.1">
    <property type="nucleotide sequence ID" value="XM_001008501.1"/>
</dbReference>
<protein>
    <submittedName>
        <fullName evidence="1">Uncharacterized protein</fullName>
    </submittedName>
</protein>
<organism evidence="1 2">
    <name type="scientific">Tetrahymena thermophila (strain SB210)</name>
    <dbReference type="NCBI Taxonomy" id="312017"/>
    <lineage>
        <taxon>Eukaryota</taxon>
        <taxon>Sar</taxon>
        <taxon>Alveolata</taxon>
        <taxon>Ciliophora</taxon>
        <taxon>Intramacronucleata</taxon>
        <taxon>Oligohymenophorea</taxon>
        <taxon>Hymenostomatida</taxon>
        <taxon>Tetrahymenina</taxon>
        <taxon>Tetrahymenidae</taxon>
        <taxon>Tetrahymena</taxon>
    </lineage>
</organism>
<dbReference type="KEGG" id="tet:TTHERM_00024150"/>
<dbReference type="AlphaFoldDB" id="Q22R66"/>
<sequence>MSSSFLNNNDDNENSLVTKIAKRSLEFQDKLNEYNDFIKKNNDKNILESSKNLIHNIFNFSSKLTDILSQVNAFLKRQDVQCAFHILRELTQIDLILEESDYDEFEIEIQRAQESNLIKQLFTQIKFIEYFINNIESSSLFVKLQKQTNNDNLIEKLFKKIITLDSLYPLYCELGVSEQVTIGDLNKTYELKYQDLQQLLKQTKNKNIKKQYELKSFQLTFCYLLVKEDIEVRDKNQQSNKKEDIVS</sequence>
<gene>
    <name evidence="1" type="ORF">TTHERM_00024150</name>
</gene>
<dbReference type="EMBL" id="GG662845">
    <property type="protein sequence ID" value="EAR88256.1"/>
    <property type="molecule type" value="Genomic_DNA"/>
</dbReference>
<evidence type="ECO:0000313" key="1">
    <source>
        <dbReference type="EMBL" id="EAR88256.1"/>
    </source>
</evidence>
<evidence type="ECO:0000313" key="2">
    <source>
        <dbReference type="Proteomes" id="UP000009168"/>
    </source>
</evidence>
<dbReference type="GeneID" id="7828749"/>
<keyword evidence="2" id="KW-1185">Reference proteome</keyword>
<proteinExistence type="predicted"/>
<accession>Q22R66</accession>
<dbReference type="Proteomes" id="UP000009168">
    <property type="component" value="Unassembled WGS sequence"/>
</dbReference>
<dbReference type="InParanoid" id="Q22R66"/>
<name>Q22R66_TETTS</name>
<reference evidence="2" key="1">
    <citation type="journal article" date="2006" name="PLoS Biol.">
        <title>Macronuclear genome sequence of the ciliate Tetrahymena thermophila, a model eukaryote.</title>
        <authorList>
            <person name="Eisen J.A."/>
            <person name="Coyne R.S."/>
            <person name="Wu M."/>
            <person name="Wu D."/>
            <person name="Thiagarajan M."/>
            <person name="Wortman J.R."/>
            <person name="Badger J.H."/>
            <person name="Ren Q."/>
            <person name="Amedeo P."/>
            <person name="Jones K.M."/>
            <person name="Tallon L.J."/>
            <person name="Delcher A.L."/>
            <person name="Salzberg S.L."/>
            <person name="Silva J.C."/>
            <person name="Haas B.J."/>
            <person name="Majoros W.H."/>
            <person name="Farzad M."/>
            <person name="Carlton J.M."/>
            <person name="Smith R.K. Jr."/>
            <person name="Garg J."/>
            <person name="Pearlman R.E."/>
            <person name="Karrer K.M."/>
            <person name="Sun L."/>
            <person name="Manning G."/>
            <person name="Elde N.C."/>
            <person name="Turkewitz A.P."/>
            <person name="Asai D.J."/>
            <person name="Wilkes D.E."/>
            <person name="Wang Y."/>
            <person name="Cai H."/>
            <person name="Collins K."/>
            <person name="Stewart B.A."/>
            <person name="Lee S.R."/>
            <person name="Wilamowska K."/>
            <person name="Weinberg Z."/>
            <person name="Ruzzo W.L."/>
            <person name="Wloga D."/>
            <person name="Gaertig J."/>
            <person name="Frankel J."/>
            <person name="Tsao C.-C."/>
            <person name="Gorovsky M.A."/>
            <person name="Keeling P.J."/>
            <person name="Waller R.F."/>
            <person name="Patron N.J."/>
            <person name="Cherry J.M."/>
            <person name="Stover N.A."/>
            <person name="Krieger C.J."/>
            <person name="del Toro C."/>
            <person name="Ryder H.F."/>
            <person name="Williamson S.C."/>
            <person name="Barbeau R.A."/>
            <person name="Hamilton E.P."/>
            <person name="Orias E."/>
        </authorList>
    </citation>
    <scope>NUCLEOTIDE SEQUENCE [LARGE SCALE GENOMIC DNA]</scope>
    <source>
        <strain evidence="2">SB210</strain>
    </source>
</reference>
<dbReference type="HOGENOM" id="CLU_1126451_0_0_1"/>